<evidence type="ECO:0000259" key="7">
    <source>
        <dbReference type="Pfam" id="PF02782"/>
    </source>
</evidence>
<dbReference type="Proteomes" id="UP001214756">
    <property type="component" value="Chromosome"/>
</dbReference>
<dbReference type="GO" id="GO:0016773">
    <property type="term" value="F:phosphotransferase activity, alcohol group as acceptor"/>
    <property type="evidence" value="ECO:0007669"/>
    <property type="project" value="InterPro"/>
</dbReference>
<dbReference type="PANTHER" id="PTHR43095:SF2">
    <property type="entry name" value="GLUCONOKINASE"/>
    <property type="match status" value="1"/>
</dbReference>
<evidence type="ECO:0000259" key="6">
    <source>
        <dbReference type="Pfam" id="PF00370"/>
    </source>
</evidence>
<dbReference type="InterPro" id="IPR018484">
    <property type="entry name" value="FGGY_N"/>
</dbReference>
<dbReference type="RefSeq" id="WP_017829641.1">
    <property type="nucleotide sequence ID" value="NZ_CBDRLE010000001.1"/>
</dbReference>
<dbReference type="PIRSF" id="PIRSF000538">
    <property type="entry name" value="GlpK"/>
    <property type="match status" value="1"/>
</dbReference>
<evidence type="ECO:0000256" key="4">
    <source>
        <dbReference type="RuleBase" id="RU003733"/>
    </source>
</evidence>
<protein>
    <submittedName>
        <fullName evidence="8">FGGY family carbohydrate kinase</fullName>
    </submittedName>
</protein>
<dbReference type="InterPro" id="IPR018485">
    <property type="entry name" value="FGGY_C"/>
</dbReference>
<dbReference type="Gene3D" id="3.30.420.40">
    <property type="match status" value="2"/>
</dbReference>
<dbReference type="Pfam" id="PF00370">
    <property type="entry name" value="FGGY_N"/>
    <property type="match status" value="1"/>
</dbReference>
<dbReference type="InterPro" id="IPR050406">
    <property type="entry name" value="FGGY_Carb_Kinase"/>
</dbReference>
<dbReference type="EMBL" id="CP118606">
    <property type="protein sequence ID" value="WEF20766.1"/>
    <property type="molecule type" value="Genomic_DNA"/>
</dbReference>
<feature type="compositionally biased region" description="Low complexity" evidence="5">
    <location>
        <begin position="487"/>
        <end position="497"/>
    </location>
</feature>
<dbReference type="CDD" id="cd07773">
    <property type="entry name" value="ASKHA_NBD_FGGY_FK"/>
    <property type="match status" value="1"/>
</dbReference>
<gene>
    <name evidence="8" type="ORF">PWF71_15955</name>
</gene>
<evidence type="ECO:0000256" key="3">
    <source>
        <dbReference type="ARBA" id="ARBA00022777"/>
    </source>
</evidence>
<feature type="domain" description="Carbohydrate kinase FGGY N-terminal" evidence="6">
    <location>
        <begin position="3"/>
        <end position="247"/>
    </location>
</feature>
<name>A0AAJ5VAP7_MICMQ</name>
<reference evidence="8" key="1">
    <citation type="submission" date="2023-02" db="EMBL/GenBank/DDBJ databases">
        <title>Genome sequence of Microbacterium liquefaciens B1075.</title>
        <authorList>
            <person name="Cao J."/>
            <person name="Li X."/>
        </authorList>
    </citation>
    <scope>NUCLEOTIDE SEQUENCE</scope>
    <source>
        <strain evidence="8">B1075</strain>
    </source>
</reference>
<organism evidence="8 9">
    <name type="scientific">Microbacterium maritypicum</name>
    <name type="common">Microbacterium liquefaciens</name>
    <dbReference type="NCBI Taxonomy" id="33918"/>
    <lineage>
        <taxon>Bacteria</taxon>
        <taxon>Bacillati</taxon>
        <taxon>Actinomycetota</taxon>
        <taxon>Actinomycetes</taxon>
        <taxon>Micrococcales</taxon>
        <taxon>Microbacteriaceae</taxon>
        <taxon>Microbacterium</taxon>
    </lineage>
</organism>
<dbReference type="InterPro" id="IPR043129">
    <property type="entry name" value="ATPase_NBD"/>
</dbReference>
<evidence type="ECO:0000256" key="2">
    <source>
        <dbReference type="ARBA" id="ARBA00022679"/>
    </source>
</evidence>
<sequence length="504" mass="51219">MSVIGLDLGTSGVRAVAFAADGRMLGGASAPLTLRRDGRGRVELDAEEIIAAAESVVRAAAAEALQVGDAVQAIGFSVLGEAVVPVDGSGTPLAPVAVSMDTRGIEHAAALGVRLGDGRFTAITGQPLHGMFSVFKIMAGDDAWAAAAGYRCMGDLVAERWSGVAAIDLGQAARTGILDVDRGEWSTEILEAVAASAPWVREDRLPVPVASGTVISGVHDHAAAVLGIAPGTLLVAGTHDQAAAFVGAGGEAGVRSVIALGSSDCLTVATRERPRGLEATGFASYRLDDETWITLAGTAAGGWALEWLATLLGRDIGDVFGALAEDPPSLIVLPYLAGSGTLDNDPSARGTIHGLTLDTTVPELARAVVEAAGFEFHKIIAALEAHGVRVDDLQVTGAGAENSAALAARAAAAGVRMTPVARDASARGAAMLALRGLGGDARDLLVAPDPAAAAEPGASSAGWYAAQRTAYVSLYDVTRGIAPHLTPSQNPSPQNQPHQKEKTK</sequence>
<evidence type="ECO:0000313" key="9">
    <source>
        <dbReference type="Proteomes" id="UP001214756"/>
    </source>
</evidence>
<dbReference type="PROSITE" id="PS00445">
    <property type="entry name" value="FGGY_KINASES_2"/>
    <property type="match status" value="1"/>
</dbReference>
<comment type="similarity">
    <text evidence="1 4">Belongs to the FGGY kinase family.</text>
</comment>
<proteinExistence type="inferred from homology"/>
<dbReference type="SUPFAM" id="SSF53067">
    <property type="entry name" value="Actin-like ATPase domain"/>
    <property type="match status" value="2"/>
</dbReference>
<dbReference type="GO" id="GO:0005975">
    <property type="term" value="P:carbohydrate metabolic process"/>
    <property type="evidence" value="ECO:0007669"/>
    <property type="project" value="InterPro"/>
</dbReference>
<feature type="domain" description="Carbohydrate kinase FGGY C-terminal" evidence="7">
    <location>
        <begin position="258"/>
        <end position="435"/>
    </location>
</feature>
<dbReference type="AlphaFoldDB" id="A0AAJ5VAP7"/>
<dbReference type="Pfam" id="PF02782">
    <property type="entry name" value="FGGY_C"/>
    <property type="match status" value="1"/>
</dbReference>
<evidence type="ECO:0000256" key="5">
    <source>
        <dbReference type="SAM" id="MobiDB-lite"/>
    </source>
</evidence>
<dbReference type="GeneID" id="87017247"/>
<evidence type="ECO:0000256" key="1">
    <source>
        <dbReference type="ARBA" id="ARBA00009156"/>
    </source>
</evidence>
<accession>A0AAJ5VAP7</accession>
<dbReference type="PANTHER" id="PTHR43095">
    <property type="entry name" value="SUGAR KINASE"/>
    <property type="match status" value="1"/>
</dbReference>
<dbReference type="InterPro" id="IPR018483">
    <property type="entry name" value="Carb_kinase_FGGY_CS"/>
</dbReference>
<keyword evidence="2 4" id="KW-0808">Transferase</keyword>
<dbReference type="InterPro" id="IPR000577">
    <property type="entry name" value="Carb_kinase_FGGY"/>
</dbReference>
<keyword evidence="3 4" id="KW-0418">Kinase</keyword>
<feature type="region of interest" description="Disordered" evidence="5">
    <location>
        <begin position="482"/>
        <end position="504"/>
    </location>
</feature>
<evidence type="ECO:0000313" key="8">
    <source>
        <dbReference type="EMBL" id="WEF20766.1"/>
    </source>
</evidence>
<dbReference type="GO" id="GO:0016301">
    <property type="term" value="F:kinase activity"/>
    <property type="evidence" value="ECO:0007669"/>
    <property type="project" value="UniProtKB-KW"/>
</dbReference>